<proteinExistence type="predicted"/>
<keyword evidence="2" id="KW-1185">Reference proteome</keyword>
<evidence type="ECO:0000313" key="2">
    <source>
        <dbReference type="Proteomes" id="UP000606870"/>
    </source>
</evidence>
<dbReference type="RefSeq" id="WP_186503626.1">
    <property type="nucleotide sequence ID" value="NZ_JACOGK010000025.1"/>
</dbReference>
<organism evidence="1 2">
    <name type="scientific">Megasphaera hominis</name>
    <dbReference type="NCBI Taxonomy" id="159836"/>
    <lineage>
        <taxon>Bacteria</taxon>
        <taxon>Bacillati</taxon>
        <taxon>Bacillota</taxon>
        <taxon>Negativicutes</taxon>
        <taxon>Veillonellales</taxon>
        <taxon>Veillonellaceae</taxon>
        <taxon>Megasphaera</taxon>
    </lineage>
</organism>
<accession>A0ABR6VJR5</accession>
<dbReference type="Proteomes" id="UP000606870">
    <property type="component" value="Unassembled WGS sequence"/>
</dbReference>
<name>A0ABR6VJR5_9FIRM</name>
<sequence>MKKEPQKKSMKDRGIILEEMGLICVKINELLQDWIHAYDFSRESQMNFIKRELMSKLIDLYIRAEKLELEIDMDWLWLIQKIMMLPKESSYQGFKEEAIHSAWSAIQYAEEIETKLFTERGDGKVRCIACGKKFTPKMESLLCDSCFEQAKERMRKTESGKCPICGGSVAFNEFHQNKVNAGVYACSAKCRRILKLVQHRLSMEKAVKK</sequence>
<dbReference type="EMBL" id="JACOGK010000025">
    <property type="protein sequence ID" value="MBC3537338.1"/>
    <property type="molecule type" value="Genomic_DNA"/>
</dbReference>
<reference evidence="1 2" key="1">
    <citation type="submission" date="2020-08" db="EMBL/GenBank/DDBJ databases">
        <authorList>
            <person name="Liu C."/>
            <person name="Sun Q."/>
        </authorList>
    </citation>
    <scope>NUCLEOTIDE SEQUENCE [LARGE SCALE GENOMIC DNA]</scope>
    <source>
        <strain evidence="1 2">NSJ-59</strain>
    </source>
</reference>
<evidence type="ECO:0000313" key="1">
    <source>
        <dbReference type="EMBL" id="MBC3537338.1"/>
    </source>
</evidence>
<comment type="caution">
    <text evidence="1">The sequence shown here is derived from an EMBL/GenBank/DDBJ whole genome shotgun (WGS) entry which is preliminary data.</text>
</comment>
<gene>
    <name evidence="1" type="ORF">H8J70_08750</name>
</gene>
<protein>
    <submittedName>
        <fullName evidence="1">Uncharacterized protein</fullName>
    </submittedName>
</protein>